<dbReference type="GO" id="GO:0016763">
    <property type="term" value="F:pentosyltransferase activity"/>
    <property type="evidence" value="ECO:0007669"/>
    <property type="project" value="UniProtKB-ARBA"/>
</dbReference>
<evidence type="ECO:0000256" key="3">
    <source>
        <dbReference type="ARBA" id="ARBA00022679"/>
    </source>
</evidence>
<gene>
    <name evidence="7" type="ORF">RIF29_15994</name>
</gene>
<keyword evidence="3" id="KW-0808">Transferase</keyword>
<dbReference type="GO" id="GO:0000139">
    <property type="term" value="C:Golgi membrane"/>
    <property type="evidence" value="ECO:0007669"/>
    <property type="project" value="UniProtKB-SubCell"/>
</dbReference>
<comment type="caution">
    <text evidence="7">The sequence shown here is derived from an EMBL/GenBank/DDBJ whole genome shotgun (WGS) entry which is preliminary data.</text>
</comment>
<protein>
    <recommendedName>
        <fullName evidence="6">Glycosyltransferase 61 catalytic domain-containing protein</fullName>
    </recommendedName>
</protein>
<keyword evidence="5" id="KW-0812">Transmembrane</keyword>
<sequence length="447" mass="50944">MEEAMPARLLKSAIYFVALVFIFLLQITMIRDTSMWKMKLSHMLSLSQWVWHPEASNKEVITCDRSHERYDICKVNSPTLLDPTSLTLFTLSPYTGAQTHVKIHPYPRKNDKAAMSSYIKEITLTTSPPPNSTCGVTHHSPALVFSAGSYTGNFYHDINENFIPLFITINSLFCDQDVVLVVIDAMSWWFEKYVEVLSAFSPNHQVINVNNLTNTHCFPLATVGLIVHAPMIINPKLLPNHKTLLDFQDFLKKTYIRSDETPMLYPNTRDGPHLTLLSRSGNVSRVILNQEEMIKAAKEIGFNVHVLEPTRNTSMVYVYNLIHTSHVLLGMHGAGLTHLLFLRPGSVLMQVVPIGTEWDSKTYYEAPTKILGLEYEEYKIKANESSLLKTYGADSLVIKDPNAFHKGNWAKKRIYLKEQNVKLDMVRFRKCLTKAYKKATIFMGKVN</sequence>
<evidence type="ECO:0000256" key="2">
    <source>
        <dbReference type="ARBA" id="ARBA00022676"/>
    </source>
</evidence>
<dbReference type="PANTHER" id="PTHR20961">
    <property type="entry name" value="GLYCOSYLTRANSFERASE"/>
    <property type="match status" value="1"/>
</dbReference>
<feature type="transmembrane region" description="Helical" evidence="5">
    <location>
        <begin position="12"/>
        <end position="30"/>
    </location>
</feature>
<dbReference type="EMBL" id="JAYWIO010000003">
    <property type="protein sequence ID" value="KAK7274893.1"/>
    <property type="molecule type" value="Genomic_DNA"/>
</dbReference>
<evidence type="ECO:0000313" key="8">
    <source>
        <dbReference type="Proteomes" id="UP001372338"/>
    </source>
</evidence>
<dbReference type="InterPro" id="IPR049625">
    <property type="entry name" value="Glyco_transf_61_cat"/>
</dbReference>
<organism evidence="7 8">
    <name type="scientific">Crotalaria pallida</name>
    <name type="common">Smooth rattlebox</name>
    <name type="synonym">Crotalaria striata</name>
    <dbReference type="NCBI Taxonomy" id="3830"/>
    <lineage>
        <taxon>Eukaryota</taxon>
        <taxon>Viridiplantae</taxon>
        <taxon>Streptophyta</taxon>
        <taxon>Embryophyta</taxon>
        <taxon>Tracheophyta</taxon>
        <taxon>Spermatophyta</taxon>
        <taxon>Magnoliopsida</taxon>
        <taxon>eudicotyledons</taxon>
        <taxon>Gunneridae</taxon>
        <taxon>Pentapetalae</taxon>
        <taxon>rosids</taxon>
        <taxon>fabids</taxon>
        <taxon>Fabales</taxon>
        <taxon>Fabaceae</taxon>
        <taxon>Papilionoideae</taxon>
        <taxon>50 kb inversion clade</taxon>
        <taxon>genistoids sensu lato</taxon>
        <taxon>core genistoids</taxon>
        <taxon>Crotalarieae</taxon>
        <taxon>Crotalaria</taxon>
    </lineage>
</organism>
<keyword evidence="5" id="KW-1133">Transmembrane helix</keyword>
<evidence type="ECO:0000256" key="1">
    <source>
        <dbReference type="ARBA" id="ARBA00004323"/>
    </source>
</evidence>
<comment type="subcellular location">
    <subcellularLocation>
        <location evidence="1">Golgi apparatus membrane</location>
        <topology evidence="1">Single-pass type II membrane protein</topology>
    </subcellularLocation>
</comment>
<keyword evidence="2" id="KW-0328">Glycosyltransferase</keyword>
<accession>A0AAN9FMW3</accession>
<dbReference type="PANTHER" id="PTHR20961:SF86">
    <property type="entry name" value="GLYCOSYLTRANSFERASE FAMILY 61 PROTEIN"/>
    <property type="match status" value="1"/>
</dbReference>
<proteinExistence type="predicted"/>
<feature type="domain" description="Glycosyltransferase 61 catalytic" evidence="6">
    <location>
        <begin position="239"/>
        <end position="348"/>
    </location>
</feature>
<evidence type="ECO:0000256" key="4">
    <source>
        <dbReference type="ARBA" id="ARBA00023180"/>
    </source>
</evidence>
<dbReference type="Pfam" id="PF04577">
    <property type="entry name" value="Glyco_transf_61"/>
    <property type="match status" value="1"/>
</dbReference>
<evidence type="ECO:0000256" key="5">
    <source>
        <dbReference type="SAM" id="Phobius"/>
    </source>
</evidence>
<dbReference type="InterPro" id="IPR007657">
    <property type="entry name" value="Glycosyltransferase_61"/>
</dbReference>
<keyword evidence="5" id="KW-0472">Membrane</keyword>
<keyword evidence="4" id="KW-0325">Glycoprotein</keyword>
<reference evidence="7 8" key="1">
    <citation type="submission" date="2024-01" db="EMBL/GenBank/DDBJ databases">
        <title>The genomes of 5 underutilized Papilionoideae crops provide insights into root nodulation and disease resistanc.</title>
        <authorList>
            <person name="Yuan L."/>
        </authorList>
    </citation>
    <scope>NUCLEOTIDE SEQUENCE [LARGE SCALE GENOMIC DNA]</scope>
    <source>
        <strain evidence="7">ZHUSHIDOU_FW_LH</strain>
        <tissue evidence="7">Leaf</tissue>
    </source>
</reference>
<evidence type="ECO:0000313" key="7">
    <source>
        <dbReference type="EMBL" id="KAK7274893.1"/>
    </source>
</evidence>
<name>A0AAN9FMW3_CROPI</name>
<keyword evidence="8" id="KW-1185">Reference proteome</keyword>
<dbReference type="Proteomes" id="UP001372338">
    <property type="component" value="Unassembled WGS sequence"/>
</dbReference>
<dbReference type="AlphaFoldDB" id="A0AAN9FMW3"/>
<evidence type="ECO:0000259" key="6">
    <source>
        <dbReference type="Pfam" id="PF04577"/>
    </source>
</evidence>